<comment type="caution">
    <text evidence="2">The sequence shown here is derived from an EMBL/GenBank/DDBJ whole genome shotgun (WGS) entry which is preliminary data.</text>
</comment>
<evidence type="ECO:0000256" key="1">
    <source>
        <dbReference type="SAM" id="MobiDB-lite"/>
    </source>
</evidence>
<dbReference type="EMBL" id="JAABOJ010000003">
    <property type="protein sequence ID" value="KAF3288599.1"/>
    <property type="molecule type" value="Genomic_DNA"/>
</dbReference>
<evidence type="ECO:0000313" key="2">
    <source>
        <dbReference type="EMBL" id="KAF3288599.1"/>
    </source>
</evidence>
<accession>A0A7C8VQE9</accession>
<sequence>MTTQPNFEQSSSFAVAEASSAIPRIRQPKTTKTKKRKQWNPIWKLVLQFSLAVIWYGLCELYQEYETKLCLDLDNEKHHHTSECRDLLKKYYSDTSSRFRITEWARSTSIFGSQLPWYITTLINIVAKSFSHPEYKRLIALISQACLVYQIVFLPMEYHRFIEDQTLKDLETEENNTTDITAPSYRSLYPYGVDLNAEKKTREPEPQQQLEPGPQQHPEPEPQQQLEPEPTQQLLEPQEQQELAGPILVSGSSKQPGRVTRSKSHKNPSQGRTEAGSRPRRHSDLSYGNADQSLNSRSFQEDQTDVSRKKKKNK</sequence>
<dbReference type="AlphaFoldDB" id="A0A7C8VQE9"/>
<reference evidence="2 3" key="1">
    <citation type="submission" date="2020-01" db="EMBL/GenBank/DDBJ databases">
        <authorList>
            <person name="Palmer J.M."/>
        </authorList>
    </citation>
    <scope>NUCLEOTIDE SEQUENCE [LARGE SCALE GENOMIC DNA]</scope>
    <source>
        <strain evidence="2 3">TWF970</strain>
    </source>
</reference>
<protein>
    <submittedName>
        <fullName evidence="2">Uncharacterized protein</fullName>
    </submittedName>
</protein>
<feature type="compositionally biased region" description="Low complexity" evidence="1">
    <location>
        <begin position="206"/>
        <end position="243"/>
    </location>
</feature>
<organism evidence="2 3">
    <name type="scientific">Orbilia oligospora</name>
    <name type="common">Nematode-trapping fungus</name>
    <name type="synonym">Arthrobotrys oligospora</name>
    <dbReference type="NCBI Taxonomy" id="2813651"/>
    <lineage>
        <taxon>Eukaryota</taxon>
        <taxon>Fungi</taxon>
        <taxon>Dikarya</taxon>
        <taxon>Ascomycota</taxon>
        <taxon>Pezizomycotina</taxon>
        <taxon>Orbiliomycetes</taxon>
        <taxon>Orbiliales</taxon>
        <taxon>Orbiliaceae</taxon>
        <taxon>Orbilia</taxon>
    </lineage>
</organism>
<gene>
    <name evidence="2" type="ORF">TWF970_005662</name>
</gene>
<name>A0A7C8VQE9_ORBOL</name>
<feature type="compositionally biased region" description="Polar residues" evidence="1">
    <location>
        <begin position="289"/>
        <end position="298"/>
    </location>
</feature>
<dbReference type="Proteomes" id="UP000474640">
    <property type="component" value="Unassembled WGS sequence"/>
</dbReference>
<dbReference type="OrthoDB" id="5396838at2759"/>
<proteinExistence type="predicted"/>
<evidence type="ECO:0000313" key="3">
    <source>
        <dbReference type="Proteomes" id="UP000474640"/>
    </source>
</evidence>
<feature type="region of interest" description="Disordered" evidence="1">
    <location>
        <begin position="200"/>
        <end position="314"/>
    </location>
</feature>